<feature type="compositionally biased region" description="Basic and acidic residues" evidence="3">
    <location>
        <begin position="429"/>
        <end position="443"/>
    </location>
</feature>
<name>A0ABR4PFM9_9HELO</name>
<dbReference type="CDD" id="cd12438">
    <property type="entry name" value="RRM_CNOT4"/>
    <property type="match status" value="1"/>
</dbReference>
<dbReference type="SUPFAM" id="SSF57850">
    <property type="entry name" value="RING/U-box"/>
    <property type="match status" value="1"/>
</dbReference>
<feature type="compositionally biased region" description="Polar residues" evidence="3">
    <location>
        <begin position="244"/>
        <end position="267"/>
    </location>
</feature>
<evidence type="ECO:0000259" key="5">
    <source>
        <dbReference type="PROSITE" id="PS50102"/>
    </source>
</evidence>
<dbReference type="Pfam" id="PF00076">
    <property type="entry name" value="RRM_1"/>
    <property type="match status" value="1"/>
</dbReference>
<feature type="compositionally biased region" description="Polar residues" evidence="3">
    <location>
        <begin position="556"/>
        <end position="596"/>
    </location>
</feature>
<feature type="region of interest" description="Disordered" evidence="3">
    <location>
        <begin position="429"/>
        <end position="493"/>
    </location>
</feature>
<protein>
    <submittedName>
        <fullName evidence="6">RNA recognition domain-containing protein</fullName>
    </submittedName>
</protein>
<dbReference type="InterPro" id="IPR035979">
    <property type="entry name" value="RBD_domain_sf"/>
</dbReference>
<sequence length="805" mass="87313">MAPQDSFIDEDDDTCPLCVEEFDLSDKNFRPCPCGYQVCQFCFNNIRNNMNGLCPACRRPYDDKTIKWRVVTPEEIAQFKSNIQKNAKKKADIRQKEAQKREVETLNRKHLSGLRVIQKNLVYVLGLSPGIREDEMLQTLRGDKYFGQYGKIIKIVVQKAKQGEVVQTGQSIGVYVTFERKEDAARCIAAVNGSQNGDRVLRAQLGTTKYCSAYLRNETCTNKQCMFLHEPGDNDDSYSRHDLSSINSVSTQRPLPALASSSRSTSRQAVQAQAPIQQAQPIAAATQPMARGNSKDGSDSGDGSALPSSASWANHGMQQQPQQRSRRGSHATSGATSSPAVSYVMPATVATPEEAPAPKDDGQESIELAAHPDAPTSPDPPRPARNEELLSILKAINTREIEFVEISTKPDATQADFPPLFDIYGGEKRRAMREQQEEARLQIEQEPQPDLRPVVEPSEEEEPESGSLQLGGEPEDREHGREGGQSQGFNGQRRMSTQLPIQRAPTTGPFGGNLNQNFTQNIGNLSSINGRTLTPQQTQQLQILKSGQPQHGFMDQFSSGNGQASSVFQQQGHNRQSSRYSFANDNGPASTSSVKPSANPKLMAQQSSMMPPSSQQGNQYYGSSMPGPPPGLKSTGTPPAAMFGQGHGFGGSMGGGSVFGGSQKENNSDMLRDMLRGRGNGAGSSQIHDTGKREYMFPSFLQQYPSASPTPTPASGLLASLYGSQPGAFHDFGSKQKKKGKKHRHANTSSSGGGGLVDLADPSILQARMHQQQQSNAGVGQGLFGGQAQGGYNPNMMYGSGFARW</sequence>
<feature type="region of interest" description="Disordered" evidence="3">
    <location>
        <begin position="233"/>
        <end position="342"/>
    </location>
</feature>
<feature type="compositionally biased region" description="Basic residues" evidence="3">
    <location>
        <begin position="735"/>
        <end position="746"/>
    </location>
</feature>
<dbReference type="InterPro" id="IPR034261">
    <property type="entry name" value="CNOT4_RRM"/>
</dbReference>
<dbReference type="Proteomes" id="UP001629113">
    <property type="component" value="Unassembled WGS sequence"/>
</dbReference>
<evidence type="ECO:0000256" key="1">
    <source>
        <dbReference type="PROSITE-ProRule" id="PRU00175"/>
    </source>
</evidence>
<keyword evidence="7" id="KW-1185">Reference proteome</keyword>
<reference evidence="6 7" key="1">
    <citation type="submission" date="2024-06" db="EMBL/GenBank/DDBJ databases">
        <title>Complete genome of Phlyctema vagabunda strain 19-DSS-EL-015.</title>
        <authorList>
            <person name="Fiorenzani C."/>
        </authorList>
    </citation>
    <scope>NUCLEOTIDE SEQUENCE [LARGE SCALE GENOMIC DNA]</scope>
    <source>
        <strain evidence="6 7">19-DSS-EL-015</strain>
    </source>
</reference>
<feature type="region of interest" description="Disordered" evidence="3">
    <location>
        <begin position="729"/>
        <end position="758"/>
    </location>
</feature>
<proteinExistence type="predicted"/>
<dbReference type="InterPro" id="IPR039515">
    <property type="entry name" value="NOT4_mRING-HC-C4C4"/>
</dbReference>
<dbReference type="PANTHER" id="PTHR12603">
    <property type="entry name" value="CCR4-NOT TRANSCRIPTION COMPLEX RELATED"/>
    <property type="match status" value="1"/>
</dbReference>
<keyword evidence="1" id="KW-0863">Zinc-finger</keyword>
<feature type="compositionally biased region" description="Low complexity" evidence="3">
    <location>
        <begin position="605"/>
        <end position="624"/>
    </location>
</feature>
<dbReference type="Gene3D" id="3.30.70.330">
    <property type="match status" value="1"/>
</dbReference>
<evidence type="ECO:0000256" key="2">
    <source>
        <dbReference type="PROSITE-ProRule" id="PRU00176"/>
    </source>
</evidence>
<dbReference type="CDD" id="cd16618">
    <property type="entry name" value="mRING-HC-C4C4_CNOT4"/>
    <property type="match status" value="1"/>
</dbReference>
<feature type="domain" description="RRM" evidence="5">
    <location>
        <begin position="120"/>
        <end position="208"/>
    </location>
</feature>
<accession>A0ABR4PFM9</accession>
<evidence type="ECO:0000313" key="7">
    <source>
        <dbReference type="Proteomes" id="UP001629113"/>
    </source>
</evidence>
<feature type="region of interest" description="Disordered" evidence="3">
    <location>
        <begin position="550"/>
        <end position="667"/>
    </location>
</feature>
<feature type="domain" description="RING-type" evidence="4">
    <location>
        <begin position="15"/>
        <end position="58"/>
    </location>
</feature>
<dbReference type="Pfam" id="PF14570">
    <property type="entry name" value="zf-RING_4"/>
    <property type="match status" value="1"/>
</dbReference>
<dbReference type="EMBL" id="JBFCZG010000005">
    <property type="protein sequence ID" value="KAL3422084.1"/>
    <property type="molecule type" value="Genomic_DNA"/>
</dbReference>
<feature type="compositionally biased region" description="Gly residues" evidence="3">
    <location>
        <begin position="645"/>
        <end position="659"/>
    </location>
</feature>
<dbReference type="PROSITE" id="PS50089">
    <property type="entry name" value="ZF_RING_2"/>
    <property type="match status" value="1"/>
</dbReference>
<dbReference type="InterPro" id="IPR013083">
    <property type="entry name" value="Znf_RING/FYVE/PHD"/>
</dbReference>
<evidence type="ECO:0000256" key="3">
    <source>
        <dbReference type="SAM" id="MobiDB-lite"/>
    </source>
</evidence>
<dbReference type="PROSITE" id="PS50102">
    <property type="entry name" value="RRM"/>
    <property type="match status" value="1"/>
</dbReference>
<dbReference type="InterPro" id="IPR039780">
    <property type="entry name" value="Mot2"/>
</dbReference>
<feature type="compositionally biased region" description="Polar residues" evidence="3">
    <location>
        <begin position="330"/>
        <end position="340"/>
    </location>
</feature>
<feature type="compositionally biased region" description="Low complexity" evidence="3">
    <location>
        <begin position="268"/>
        <end position="288"/>
    </location>
</feature>
<dbReference type="SUPFAM" id="SSF54928">
    <property type="entry name" value="RNA-binding domain, RBD"/>
    <property type="match status" value="1"/>
</dbReference>
<feature type="compositionally biased region" description="Low complexity" evidence="3">
    <location>
        <begin position="301"/>
        <end position="311"/>
    </location>
</feature>
<comment type="caution">
    <text evidence="6">The sequence shown here is derived from an EMBL/GenBank/DDBJ whole genome shotgun (WGS) entry which is preliminary data.</text>
</comment>
<organism evidence="6 7">
    <name type="scientific">Phlyctema vagabunda</name>
    <dbReference type="NCBI Taxonomy" id="108571"/>
    <lineage>
        <taxon>Eukaryota</taxon>
        <taxon>Fungi</taxon>
        <taxon>Dikarya</taxon>
        <taxon>Ascomycota</taxon>
        <taxon>Pezizomycotina</taxon>
        <taxon>Leotiomycetes</taxon>
        <taxon>Helotiales</taxon>
        <taxon>Dermateaceae</taxon>
        <taxon>Phlyctema</taxon>
    </lineage>
</organism>
<keyword evidence="1" id="KW-0862">Zinc</keyword>
<dbReference type="InterPro" id="IPR012677">
    <property type="entry name" value="Nucleotide-bd_a/b_plait_sf"/>
</dbReference>
<evidence type="ECO:0000313" key="6">
    <source>
        <dbReference type="EMBL" id="KAL3422084.1"/>
    </source>
</evidence>
<evidence type="ECO:0000259" key="4">
    <source>
        <dbReference type="PROSITE" id="PS50089"/>
    </source>
</evidence>
<dbReference type="PANTHER" id="PTHR12603:SF0">
    <property type="entry name" value="CCR4-NOT TRANSCRIPTION COMPLEX SUBUNIT 4"/>
    <property type="match status" value="1"/>
</dbReference>
<dbReference type="InterPro" id="IPR000504">
    <property type="entry name" value="RRM_dom"/>
</dbReference>
<dbReference type="Gene3D" id="3.30.40.10">
    <property type="entry name" value="Zinc/RING finger domain, C3HC4 (zinc finger)"/>
    <property type="match status" value="1"/>
</dbReference>
<keyword evidence="1" id="KW-0479">Metal-binding</keyword>
<dbReference type="InterPro" id="IPR003954">
    <property type="entry name" value="RRM_euk-type"/>
</dbReference>
<dbReference type="InterPro" id="IPR001841">
    <property type="entry name" value="Znf_RING"/>
</dbReference>
<gene>
    <name evidence="6" type="ORF">PVAG01_06240</name>
</gene>
<dbReference type="SMART" id="SM00361">
    <property type="entry name" value="RRM_1"/>
    <property type="match status" value="1"/>
</dbReference>
<keyword evidence="2" id="KW-0694">RNA-binding</keyword>